<dbReference type="PANTHER" id="PTHR39142">
    <property type="entry name" value="MID1P"/>
    <property type="match status" value="1"/>
</dbReference>
<feature type="chain" id="PRO_5013164059" description="FZ domain-containing protein" evidence="1">
    <location>
        <begin position="21"/>
        <end position="487"/>
    </location>
</feature>
<dbReference type="STRING" id="1353009.A0A1Y2IK68"/>
<reference evidence="2 3" key="1">
    <citation type="journal article" date="2015" name="Biotechnol. Biofuels">
        <title>Enhanced degradation of softwood versus hardwood by the white-rot fungus Pycnoporus coccineus.</title>
        <authorList>
            <person name="Couturier M."/>
            <person name="Navarro D."/>
            <person name="Chevret D."/>
            <person name="Henrissat B."/>
            <person name="Piumi F."/>
            <person name="Ruiz-Duenas F.J."/>
            <person name="Martinez A.T."/>
            <person name="Grigoriev I.V."/>
            <person name="Riley R."/>
            <person name="Lipzen A."/>
            <person name="Berrin J.G."/>
            <person name="Master E.R."/>
            <person name="Rosso M.N."/>
        </authorList>
    </citation>
    <scope>NUCLEOTIDE SEQUENCE [LARGE SCALE GENOMIC DNA]</scope>
    <source>
        <strain evidence="2 3">BRFM310</strain>
    </source>
</reference>
<keyword evidence="1" id="KW-0732">Signal</keyword>
<dbReference type="EMBL" id="KZ084119">
    <property type="protein sequence ID" value="OSD00302.1"/>
    <property type="molecule type" value="Genomic_DNA"/>
</dbReference>
<dbReference type="GO" id="GO:0098703">
    <property type="term" value="P:calcium ion import across plasma membrane"/>
    <property type="evidence" value="ECO:0007669"/>
    <property type="project" value="InterPro"/>
</dbReference>
<dbReference type="InterPro" id="IPR024338">
    <property type="entry name" value="MID1/Yam8"/>
</dbReference>
<dbReference type="PANTHER" id="PTHR39142:SF1">
    <property type="entry name" value="AEL197CP"/>
    <property type="match status" value="1"/>
</dbReference>
<dbReference type="Pfam" id="PF12929">
    <property type="entry name" value="Mid1"/>
    <property type="match status" value="1"/>
</dbReference>
<keyword evidence="3" id="KW-1185">Reference proteome</keyword>
<dbReference type="GO" id="GO:0005262">
    <property type="term" value="F:calcium channel activity"/>
    <property type="evidence" value="ECO:0007669"/>
    <property type="project" value="InterPro"/>
</dbReference>
<name>A0A1Y2IK68_TRAC3</name>
<evidence type="ECO:0000313" key="2">
    <source>
        <dbReference type="EMBL" id="OSD00302.1"/>
    </source>
</evidence>
<protein>
    <recommendedName>
        <fullName evidence="4">FZ domain-containing protein</fullName>
    </recommendedName>
</protein>
<accession>A0A1Y2IK68</accession>
<evidence type="ECO:0008006" key="4">
    <source>
        <dbReference type="Google" id="ProtNLM"/>
    </source>
</evidence>
<evidence type="ECO:0000313" key="3">
    <source>
        <dbReference type="Proteomes" id="UP000193067"/>
    </source>
</evidence>
<dbReference type="AlphaFoldDB" id="A0A1Y2IK68"/>
<proteinExistence type="predicted"/>
<dbReference type="Proteomes" id="UP000193067">
    <property type="component" value="Unassembled WGS sequence"/>
</dbReference>
<dbReference type="OrthoDB" id="5405745at2759"/>
<evidence type="ECO:0000256" key="1">
    <source>
        <dbReference type="SAM" id="SignalP"/>
    </source>
</evidence>
<sequence>MLLSISSLVAIQSLFRHVDAQQSQQLILEQIIDASTASLPNPPTYRIPASPDPLFITIALCGSSDNSTQFFITNDTSISNPGPSDIDSVNTLELAPSDTGVGTWSQWFTNGGILSVRKGSSKVELQLRVSASNSSTPDYPLLGDTTSNQALIFSPPFDPVQSSPPSFPNYTLPPANLTFPPPPSSPINYTLVFAPTSSSGISSIPRTSCALKSAVASKSATLLGATASDGLWLRDSDGWRWQWVVNGLNPRTNYTLLTYRDGELASSSPTYFLTKSATFSCPIVHSLPFCPTVGYAVPIAPPRGIAAVHTAATLPSDVTDTLLSVLTNFTTTLSTLACGRDYYSPLVTCADCQEAYRRWLCAVSFPRCGESNMSSTSTSTSLASQDTAQAALLQPALQLVKAGATPRNPILPPFATDYETLLPCLETCNAADRACPNFLGFKCPLPQFTAADSYGVGYIDKGEEGVVGGGATGVAQDVYGNVWCNMG</sequence>
<organism evidence="2 3">
    <name type="scientific">Trametes coccinea (strain BRFM310)</name>
    <name type="common">Pycnoporus coccineus</name>
    <dbReference type="NCBI Taxonomy" id="1353009"/>
    <lineage>
        <taxon>Eukaryota</taxon>
        <taxon>Fungi</taxon>
        <taxon>Dikarya</taxon>
        <taxon>Basidiomycota</taxon>
        <taxon>Agaricomycotina</taxon>
        <taxon>Agaricomycetes</taxon>
        <taxon>Polyporales</taxon>
        <taxon>Polyporaceae</taxon>
        <taxon>Trametes</taxon>
    </lineage>
</organism>
<feature type="signal peptide" evidence="1">
    <location>
        <begin position="1"/>
        <end position="20"/>
    </location>
</feature>
<gene>
    <name evidence="2" type="ORF">PYCCODRAFT_1371300</name>
</gene>